<reference evidence="2 3" key="1">
    <citation type="submission" date="2019-07" db="EMBL/GenBank/DDBJ databases">
        <title>Rufibacter sp. nov., isolated from lake sediment.</title>
        <authorList>
            <person name="Qu J.-H."/>
        </authorList>
    </citation>
    <scope>NUCLEOTIDE SEQUENCE [LARGE SCALE GENOMIC DNA]</scope>
    <source>
        <strain evidence="2 3">NBS58-1</strain>
    </source>
</reference>
<sequence length="253" mass="27764">MKQFLSLTCLCLASFFLFSCEKEEVEPTLQATSVSEVRTAGCINFSYFNKISGTVNFGAANGDRILVRFLDGMSLEARQQVLSRYPQFHSIEGEVALDSGTLTIVRLLANSGCGDAEKLGLKLLRESAVTYVTPFFNRTSSDPEEPLTGLSNEFMVAIEPGKLAQLEQLIAQTRTSIVMSFSEEVHVLSADKNSSCGILDILTKFNQQNFVTVAEPNLVYSFPTASGEMMNAQTAKKLKKGSWKAAKAEKKNK</sequence>
<dbReference type="PROSITE" id="PS51257">
    <property type="entry name" value="PROKAR_LIPOPROTEIN"/>
    <property type="match status" value="1"/>
</dbReference>
<dbReference type="OrthoDB" id="893879at2"/>
<evidence type="ECO:0000313" key="3">
    <source>
        <dbReference type="Proteomes" id="UP000324133"/>
    </source>
</evidence>
<comment type="caution">
    <text evidence="2">The sequence shown here is derived from an EMBL/GenBank/DDBJ whole genome shotgun (WGS) entry which is preliminary data.</text>
</comment>
<name>A0A5B6TH73_9BACT</name>
<proteinExistence type="predicted"/>
<dbReference type="EMBL" id="VKKY01000002">
    <property type="protein sequence ID" value="KAA3438602.1"/>
    <property type="molecule type" value="Genomic_DNA"/>
</dbReference>
<protein>
    <submittedName>
        <fullName evidence="2">Uncharacterized protein</fullName>
    </submittedName>
</protein>
<evidence type="ECO:0000313" key="2">
    <source>
        <dbReference type="EMBL" id="KAA3438602.1"/>
    </source>
</evidence>
<accession>A0A5B6TH73</accession>
<keyword evidence="1" id="KW-0732">Signal</keyword>
<organism evidence="2 3">
    <name type="scientific">Rufibacter hautae</name>
    <dbReference type="NCBI Taxonomy" id="2595005"/>
    <lineage>
        <taxon>Bacteria</taxon>
        <taxon>Pseudomonadati</taxon>
        <taxon>Bacteroidota</taxon>
        <taxon>Cytophagia</taxon>
        <taxon>Cytophagales</taxon>
        <taxon>Hymenobacteraceae</taxon>
        <taxon>Rufibacter</taxon>
    </lineage>
</organism>
<keyword evidence="3" id="KW-1185">Reference proteome</keyword>
<feature type="chain" id="PRO_5022661866" evidence="1">
    <location>
        <begin position="20"/>
        <end position="253"/>
    </location>
</feature>
<gene>
    <name evidence="2" type="ORF">FOA19_15375</name>
</gene>
<dbReference type="AlphaFoldDB" id="A0A5B6TH73"/>
<dbReference type="Proteomes" id="UP000324133">
    <property type="component" value="Unassembled WGS sequence"/>
</dbReference>
<feature type="signal peptide" evidence="1">
    <location>
        <begin position="1"/>
        <end position="19"/>
    </location>
</feature>
<evidence type="ECO:0000256" key="1">
    <source>
        <dbReference type="SAM" id="SignalP"/>
    </source>
</evidence>